<organism evidence="1 2">
    <name type="scientific">Panagrolaimus sp. JU765</name>
    <dbReference type="NCBI Taxonomy" id="591449"/>
    <lineage>
        <taxon>Eukaryota</taxon>
        <taxon>Metazoa</taxon>
        <taxon>Ecdysozoa</taxon>
        <taxon>Nematoda</taxon>
        <taxon>Chromadorea</taxon>
        <taxon>Rhabditida</taxon>
        <taxon>Tylenchina</taxon>
        <taxon>Panagrolaimomorpha</taxon>
        <taxon>Panagrolaimoidea</taxon>
        <taxon>Panagrolaimidae</taxon>
        <taxon>Panagrolaimus</taxon>
    </lineage>
</organism>
<evidence type="ECO:0000313" key="2">
    <source>
        <dbReference type="WBParaSite" id="JU765_v2.g19411.t1"/>
    </source>
</evidence>
<reference evidence="2" key="1">
    <citation type="submission" date="2022-11" db="UniProtKB">
        <authorList>
            <consortium name="WormBaseParasite"/>
        </authorList>
    </citation>
    <scope>IDENTIFICATION</scope>
</reference>
<name>A0AC34QUL2_9BILA</name>
<dbReference type="WBParaSite" id="JU765_v2.g19411.t1">
    <property type="protein sequence ID" value="JU765_v2.g19411.t1"/>
    <property type="gene ID" value="JU765_v2.g19411"/>
</dbReference>
<sequence length="458" mass="52090">MTDGPEWCLIESDPGVFTELIRNFGVTGAQVEEIYTLDDATFLELKPVHGLIFLFKWRPGDEPSGKLDVENKNNIFFAQQVINNACATQAIVNLLLNIQNEDIKLGKVLEDFKEFTAGFDPTNRGLCLGNSETLRSVHNSFARQQLFELDIRGTGKEDNFHFISYLPINGHVYELDGLRGAPIDLAEIKEGEDWLKTIRPIIEKRIQKYTEGEIHFNLMAVISDRKAKYQKALEELTESGVETDDAAAEIYRLQMLIAEEEEKWERQRKENVRRRHNYVPFIVELLKILAKEQKLVPLLEEAIGRAENRQSSQLEEDMAPNVDQDLKIYPHEEVSKHNSTSSLWIVVDDKVYDVTKFLLEHPGGEEVLLDAGGQDATEAFNDVGHSADAKEMMKDYLIGRIPADDSRNAKAPVVQSTNNTTWTEIFTSPTWTNFLIPVGISLLVYLTYKSAQRIFPSI</sequence>
<protein>
    <submittedName>
        <fullName evidence="2">Ubiquitin carboxyl-terminal hydrolase</fullName>
    </submittedName>
</protein>
<proteinExistence type="predicted"/>
<accession>A0AC34QUL2</accession>
<dbReference type="Proteomes" id="UP000887576">
    <property type="component" value="Unplaced"/>
</dbReference>
<evidence type="ECO:0000313" key="1">
    <source>
        <dbReference type="Proteomes" id="UP000887576"/>
    </source>
</evidence>